<dbReference type="EMBL" id="QSHM01000008">
    <property type="protein sequence ID" value="RHC12947.1"/>
    <property type="molecule type" value="Genomic_DNA"/>
</dbReference>
<sequence>MEMNQNQIMELLDALYEKSINGIPKLSQPIDVLANDYLSKNNSTEKAARQFVNYQVAKCTTSGFVTGLGGLITLPVAIPANVSSVMYVQMRMIACLAYMGGYDTSSDQVQTLVYACLAGISIDQIIKQAGIKFGTKFTTAMVKKIPSTVLTKINQKVGFRFLTKFGEKGIINIAKLVPVVGGVIGGGFDLVETKVIANRAYKMFIKGDLSALDDKDNEKIIDTAADIIKSQDESDN</sequence>
<name>A0A413YV69_9FIRM</name>
<dbReference type="InterPro" id="IPR024787">
    <property type="entry name" value="EcsC"/>
</dbReference>
<dbReference type="RefSeq" id="WP_118362726.1">
    <property type="nucleotide sequence ID" value="NZ_QSHM01000008.1"/>
</dbReference>
<comment type="caution">
    <text evidence="1">The sequence shown here is derived from an EMBL/GenBank/DDBJ whole genome shotgun (WGS) entry which is preliminary data.</text>
</comment>
<dbReference type="Pfam" id="PF12787">
    <property type="entry name" value="EcsC"/>
    <property type="match status" value="1"/>
</dbReference>
<evidence type="ECO:0000313" key="1">
    <source>
        <dbReference type="EMBL" id="RHC12947.1"/>
    </source>
</evidence>
<gene>
    <name evidence="1" type="ORF">DW858_08150</name>
</gene>
<dbReference type="Proteomes" id="UP000285844">
    <property type="component" value="Unassembled WGS sequence"/>
</dbReference>
<accession>A0A413YV69</accession>
<evidence type="ECO:0000313" key="2">
    <source>
        <dbReference type="Proteomes" id="UP000285844"/>
    </source>
</evidence>
<proteinExistence type="predicted"/>
<organism evidence="1 2">
    <name type="scientific">Lachnospira eligens</name>
    <dbReference type="NCBI Taxonomy" id="39485"/>
    <lineage>
        <taxon>Bacteria</taxon>
        <taxon>Bacillati</taxon>
        <taxon>Bacillota</taxon>
        <taxon>Clostridia</taxon>
        <taxon>Lachnospirales</taxon>
        <taxon>Lachnospiraceae</taxon>
        <taxon>Lachnospira</taxon>
    </lineage>
</organism>
<protein>
    <submittedName>
        <fullName evidence="1">EcsC family protein</fullName>
    </submittedName>
</protein>
<dbReference type="AlphaFoldDB" id="A0A413YV69"/>
<reference evidence="1 2" key="1">
    <citation type="submission" date="2018-08" db="EMBL/GenBank/DDBJ databases">
        <title>A genome reference for cultivated species of the human gut microbiota.</title>
        <authorList>
            <person name="Zou Y."/>
            <person name="Xue W."/>
            <person name="Luo G."/>
        </authorList>
    </citation>
    <scope>NUCLEOTIDE SEQUENCE [LARGE SCALE GENOMIC DNA]</scope>
    <source>
        <strain evidence="1 2">AM37-3BH</strain>
    </source>
</reference>